<dbReference type="Pfam" id="PF13177">
    <property type="entry name" value="DNA_pol3_delta2"/>
    <property type="match status" value="1"/>
</dbReference>
<dbReference type="InterPro" id="IPR027417">
    <property type="entry name" value="P-loop_NTPase"/>
</dbReference>
<protein>
    <recommendedName>
        <fullName evidence="2">DNA polymerase III subunit delta'</fullName>
        <ecNumber evidence="1">2.7.7.7</ecNumber>
    </recommendedName>
</protein>
<proteinExistence type="predicted"/>
<dbReference type="AlphaFoldDB" id="A0A2G9YJ59"/>
<evidence type="ECO:0000256" key="6">
    <source>
        <dbReference type="ARBA" id="ARBA00022932"/>
    </source>
</evidence>
<dbReference type="Proteomes" id="UP000231292">
    <property type="component" value="Unassembled WGS sequence"/>
</dbReference>
<organism evidence="9 10">
    <name type="scientific">Candidatus Sherwoodlollariibacterium unditelluris</name>
    <dbReference type="NCBI Taxonomy" id="1974757"/>
    <lineage>
        <taxon>Bacteria</taxon>
        <taxon>Pseudomonadati</taxon>
        <taxon>Candidatus Omnitrophota</taxon>
        <taxon>Candidatus Sherwoodlollariibacterium</taxon>
    </lineage>
</organism>
<evidence type="ECO:0000313" key="10">
    <source>
        <dbReference type="Proteomes" id="UP000231292"/>
    </source>
</evidence>
<keyword evidence="6" id="KW-0239">DNA-directed DNA polymerase</keyword>
<dbReference type="GO" id="GO:0003677">
    <property type="term" value="F:DNA binding"/>
    <property type="evidence" value="ECO:0007669"/>
    <property type="project" value="InterPro"/>
</dbReference>
<dbReference type="SUPFAM" id="SSF52540">
    <property type="entry name" value="P-loop containing nucleoside triphosphate hydrolases"/>
    <property type="match status" value="1"/>
</dbReference>
<evidence type="ECO:0000256" key="3">
    <source>
        <dbReference type="ARBA" id="ARBA00022679"/>
    </source>
</evidence>
<sequence>MPFSDIRGQDRPVEIIKAYIKNGRLEGGYLFTGPAAIGKKMTAKILSQALNCIGNNNEACGLCPSCLKIERNNHPDVHIISNDESQVNPVRNTMQGNVNKMVSNGVKIDAIRRLQKEISLKAYEGRFKVFIIDNAHTLTSEASNCLLKVLEEPPRGSLIILVTDKPNLLFKTITSRCKVLKFRAIKREELEAVLKKDYGLDNGFAHFLAYFSEGRLGEALKLKDTDILNFKNSIIDKFAVPSTLNIEGIKVEDRRDVRLSLNILSAWFRDLYFMKSGMPDLELINYDRRPDLLKTVNRFSHAQLYRIVNVISNTMSYLEHNINTRLLLYNLKAELWAK</sequence>
<dbReference type="PANTHER" id="PTHR11669">
    <property type="entry name" value="REPLICATION FACTOR C / DNA POLYMERASE III GAMMA-TAU SUBUNIT"/>
    <property type="match status" value="1"/>
</dbReference>
<keyword evidence="5" id="KW-0235">DNA replication</keyword>
<dbReference type="GO" id="GO:0006261">
    <property type="term" value="P:DNA-templated DNA replication"/>
    <property type="evidence" value="ECO:0007669"/>
    <property type="project" value="TreeGrafter"/>
</dbReference>
<evidence type="ECO:0000256" key="1">
    <source>
        <dbReference type="ARBA" id="ARBA00012417"/>
    </source>
</evidence>
<dbReference type="GO" id="GO:0003887">
    <property type="term" value="F:DNA-directed DNA polymerase activity"/>
    <property type="evidence" value="ECO:0007669"/>
    <property type="project" value="UniProtKB-KW"/>
</dbReference>
<comment type="catalytic activity">
    <reaction evidence="7">
        <text>DNA(n) + a 2'-deoxyribonucleoside 5'-triphosphate = DNA(n+1) + diphosphate</text>
        <dbReference type="Rhea" id="RHEA:22508"/>
        <dbReference type="Rhea" id="RHEA-COMP:17339"/>
        <dbReference type="Rhea" id="RHEA-COMP:17340"/>
        <dbReference type="ChEBI" id="CHEBI:33019"/>
        <dbReference type="ChEBI" id="CHEBI:61560"/>
        <dbReference type="ChEBI" id="CHEBI:173112"/>
        <dbReference type="EC" id="2.7.7.7"/>
    </reaction>
</comment>
<dbReference type="InterPro" id="IPR050238">
    <property type="entry name" value="DNA_Rep/Repair_Clamp_Loader"/>
</dbReference>
<evidence type="ECO:0000256" key="2">
    <source>
        <dbReference type="ARBA" id="ARBA00014363"/>
    </source>
</evidence>
<keyword evidence="3" id="KW-0808">Transferase</keyword>
<feature type="domain" description="DNA polymerase III delta subunit C-terminal" evidence="8">
    <location>
        <begin position="258"/>
        <end position="330"/>
    </location>
</feature>
<dbReference type="EC" id="2.7.7.7" evidence="1"/>
<evidence type="ECO:0000256" key="7">
    <source>
        <dbReference type="ARBA" id="ARBA00049244"/>
    </source>
</evidence>
<evidence type="ECO:0000256" key="4">
    <source>
        <dbReference type="ARBA" id="ARBA00022695"/>
    </source>
</evidence>
<dbReference type="InterPro" id="IPR015199">
    <property type="entry name" value="DNA_pol_III_delta_C"/>
</dbReference>
<evidence type="ECO:0000313" key="9">
    <source>
        <dbReference type="EMBL" id="PIP19279.1"/>
    </source>
</evidence>
<dbReference type="Pfam" id="PF09115">
    <property type="entry name" value="DNApol3-delta_C"/>
    <property type="match status" value="1"/>
</dbReference>
<gene>
    <name evidence="9" type="ORF">COX41_03740</name>
</gene>
<accession>A0A2G9YJ59</accession>
<reference evidence="9 10" key="1">
    <citation type="submission" date="2017-09" db="EMBL/GenBank/DDBJ databases">
        <title>Depth-based differentiation of microbial function through sediment-hosted aquifers and enrichment of novel symbionts in the deep terrestrial subsurface.</title>
        <authorList>
            <person name="Probst A.J."/>
            <person name="Ladd B."/>
            <person name="Jarett J.K."/>
            <person name="Geller-Mcgrath D.E."/>
            <person name="Sieber C.M."/>
            <person name="Emerson J.B."/>
            <person name="Anantharaman K."/>
            <person name="Thomas B.C."/>
            <person name="Malmstrom R."/>
            <person name="Stieglmeier M."/>
            <person name="Klingl A."/>
            <person name="Woyke T."/>
            <person name="Ryan C.M."/>
            <person name="Banfield J.F."/>
        </authorList>
    </citation>
    <scope>NUCLEOTIDE SEQUENCE [LARGE SCALE GENOMIC DNA]</scope>
    <source>
        <strain evidence="9">CG23_combo_of_CG06-09_8_20_14_all_41_10</strain>
    </source>
</reference>
<keyword evidence="4" id="KW-0548">Nucleotidyltransferase</keyword>
<dbReference type="Gene3D" id="3.40.50.300">
    <property type="entry name" value="P-loop containing nucleotide triphosphate hydrolases"/>
    <property type="match status" value="1"/>
</dbReference>
<evidence type="ECO:0000256" key="5">
    <source>
        <dbReference type="ARBA" id="ARBA00022705"/>
    </source>
</evidence>
<dbReference type="PANTHER" id="PTHR11669:SF8">
    <property type="entry name" value="DNA POLYMERASE III SUBUNIT DELTA"/>
    <property type="match status" value="1"/>
</dbReference>
<name>A0A2G9YJ59_9BACT</name>
<evidence type="ECO:0000259" key="8">
    <source>
        <dbReference type="Pfam" id="PF09115"/>
    </source>
</evidence>
<comment type="caution">
    <text evidence="9">The sequence shown here is derived from an EMBL/GenBank/DDBJ whole genome shotgun (WGS) entry which is preliminary data.</text>
</comment>
<dbReference type="EMBL" id="PCRK01000093">
    <property type="protein sequence ID" value="PIP19279.1"/>
    <property type="molecule type" value="Genomic_DNA"/>
</dbReference>
<dbReference type="GO" id="GO:0009360">
    <property type="term" value="C:DNA polymerase III complex"/>
    <property type="evidence" value="ECO:0007669"/>
    <property type="project" value="InterPro"/>
</dbReference>